<reference evidence="1 2" key="1">
    <citation type="submission" date="2019-02" db="EMBL/GenBank/DDBJ databases">
        <title>Deep-cultivation of Planctomycetes and their phenomic and genomic characterization uncovers novel biology.</title>
        <authorList>
            <person name="Wiegand S."/>
            <person name="Jogler M."/>
            <person name="Boedeker C."/>
            <person name="Pinto D."/>
            <person name="Vollmers J."/>
            <person name="Rivas-Marin E."/>
            <person name="Kohn T."/>
            <person name="Peeters S.H."/>
            <person name="Heuer A."/>
            <person name="Rast P."/>
            <person name="Oberbeckmann S."/>
            <person name="Bunk B."/>
            <person name="Jeske O."/>
            <person name="Meyerdierks A."/>
            <person name="Storesund J.E."/>
            <person name="Kallscheuer N."/>
            <person name="Luecker S."/>
            <person name="Lage O.M."/>
            <person name="Pohl T."/>
            <person name="Merkel B.J."/>
            <person name="Hornburger P."/>
            <person name="Mueller R.-W."/>
            <person name="Bruemmer F."/>
            <person name="Labrenz M."/>
            <person name="Spormann A.M."/>
            <person name="Op den Camp H."/>
            <person name="Overmann J."/>
            <person name="Amann R."/>
            <person name="Jetten M.S.M."/>
            <person name="Mascher T."/>
            <person name="Medema M.H."/>
            <person name="Devos D.P."/>
            <person name="Kaster A.-K."/>
            <person name="Ovreas L."/>
            <person name="Rohde M."/>
            <person name="Galperin M.Y."/>
            <person name="Jogler C."/>
        </authorList>
    </citation>
    <scope>NUCLEOTIDE SEQUENCE [LARGE SCALE GENOMIC DNA]</scope>
    <source>
        <strain evidence="1 2">Pan44</strain>
    </source>
</reference>
<dbReference type="KEGG" id="ccos:Pan44_49850"/>
<dbReference type="Gene3D" id="1.25.40.10">
    <property type="entry name" value="Tetratricopeptide repeat domain"/>
    <property type="match status" value="1"/>
</dbReference>
<name>A0A517SLC5_9PLAN</name>
<dbReference type="Pfam" id="PF13174">
    <property type="entry name" value="TPR_6"/>
    <property type="match status" value="1"/>
</dbReference>
<dbReference type="SUPFAM" id="SSF48452">
    <property type="entry name" value="TPR-like"/>
    <property type="match status" value="2"/>
</dbReference>
<dbReference type="AlphaFoldDB" id="A0A517SLC5"/>
<evidence type="ECO:0000313" key="1">
    <source>
        <dbReference type="EMBL" id="QDT56922.1"/>
    </source>
</evidence>
<dbReference type="OrthoDB" id="251560at2"/>
<organism evidence="1 2">
    <name type="scientific">Caulifigura coniformis</name>
    <dbReference type="NCBI Taxonomy" id="2527983"/>
    <lineage>
        <taxon>Bacteria</taxon>
        <taxon>Pseudomonadati</taxon>
        <taxon>Planctomycetota</taxon>
        <taxon>Planctomycetia</taxon>
        <taxon>Planctomycetales</taxon>
        <taxon>Planctomycetaceae</taxon>
        <taxon>Caulifigura</taxon>
    </lineage>
</organism>
<dbReference type="Proteomes" id="UP000315700">
    <property type="component" value="Chromosome"/>
</dbReference>
<sequence>MASRSLIATLVVVAVQSPLFAIDLVHRKSSDKTVGGEVTKNTREGVTVTQQVGMKEEMVPAADIAYIEWDAEPGPVKLGRGSSTTGAYDEAIKQYQEAVKAVASSKEGLKVDVQFGLARAMARKAIRSGEELPDAVAAMKAFVNANRENFRYYESELLLGELSLASNDFASARQAYQSAAESSSGEFQRAGKIGVARATLGRGDVAAAKALFGEVAALPTGSPAEESSRLEAILGQALCLLQEKDHAGARKLVDKVIEEAKPQDAAIQAEAYLRQGDLLASDGANPKAAILAYLHVDVIPEFAVQRDMHAEALFQLARLWPAVGEADRGADAANRLKSQYPDSAWNRRLTGK</sequence>
<dbReference type="Pfam" id="PF13432">
    <property type="entry name" value="TPR_16"/>
    <property type="match status" value="1"/>
</dbReference>
<keyword evidence="2" id="KW-1185">Reference proteome</keyword>
<dbReference type="InterPro" id="IPR011990">
    <property type="entry name" value="TPR-like_helical_dom_sf"/>
</dbReference>
<protein>
    <recommendedName>
        <fullName evidence="3">Tetratricopeptide repeat protein</fullName>
    </recommendedName>
</protein>
<dbReference type="RefSeq" id="WP_145034330.1">
    <property type="nucleotide sequence ID" value="NZ_CP036271.1"/>
</dbReference>
<dbReference type="EMBL" id="CP036271">
    <property type="protein sequence ID" value="QDT56922.1"/>
    <property type="molecule type" value="Genomic_DNA"/>
</dbReference>
<gene>
    <name evidence="1" type="ORF">Pan44_49850</name>
</gene>
<accession>A0A517SLC5</accession>
<dbReference type="InterPro" id="IPR019734">
    <property type="entry name" value="TPR_rpt"/>
</dbReference>
<evidence type="ECO:0000313" key="2">
    <source>
        <dbReference type="Proteomes" id="UP000315700"/>
    </source>
</evidence>
<evidence type="ECO:0008006" key="3">
    <source>
        <dbReference type="Google" id="ProtNLM"/>
    </source>
</evidence>
<proteinExistence type="predicted"/>
<dbReference type="InParanoid" id="A0A517SLC5"/>